<reference evidence="5" key="1">
    <citation type="submission" date="2017-05" db="EMBL/GenBank/DDBJ databases">
        <authorList>
            <person name="Varghese N."/>
            <person name="Submissions S."/>
        </authorList>
    </citation>
    <scope>NUCLEOTIDE SEQUENCE</scope>
    <source>
        <strain evidence="5">Su22</strain>
    </source>
</reference>
<dbReference type="SUPFAM" id="SSF50891">
    <property type="entry name" value="Cyclophilin-like"/>
    <property type="match status" value="1"/>
</dbReference>
<dbReference type="GO" id="GO:0005524">
    <property type="term" value="F:ATP binding"/>
    <property type="evidence" value="ECO:0007669"/>
    <property type="project" value="UniProtKB-KW"/>
</dbReference>
<dbReference type="PANTHER" id="PTHR43309:SF5">
    <property type="entry name" value="5-OXOPROLINASE SUBUNIT C"/>
    <property type="match status" value="1"/>
</dbReference>
<dbReference type="AlphaFoldDB" id="A0AA46AIU5"/>
<evidence type="ECO:0000259" key="4">
    <source>
        <dbReference type="SMART" id="SM00797"/>
    </source>
</evidence>
<dbReference type="RefSeq" id="WP_283408956.1">
    <property type="nucleotide sequence ID" value="NZ_FXUF01000005.1"/>
</dbReference>
<dbReference type="Pfam" id="PF02626">
    <property type="entry name" value="CT_A_B"/>
    <property type="match status" value="1"/>
</dbReference>
<dbReference type="EMBL" id="FXUF01000005">
    <property type="protein sequence ID" value="SMP53481.1"/>
    <property type="molecule type" value="Genomic_DNA"/>
</dbReference>
<accession>A0AA46AIU5</accession>
<dbReference type="Proteomes" id="UP001158066">
    <property type="component" value="Unassembled WGS sequence"/>
</dbReference>
<dbReference type="NCBIfam" id="TIGR00724">
    <property type="entry name" value="urea_amlyse_rel"/>
    <property type="match status" value="1"/>
</dbReference>
<feature type="domain" description="Carboxyltransferase" evidence="4">
    <location>
        <begin position="25"/>
        <end position="309"/>
    </location>
</feature>
<proteinExistence type="predicted"/>
<dbReference type="GO" id="GO:0016787">
    <property type="term" value="F:hydrolase activity"/>
    <property type="evidence" value="ECO:0007669"/>
    <property type="project" value="UniProtKB-KW"/>
</dbReference>
<dbReference type="InterPro" id="IPR029000">
    <property type="entry name" value="Cyclophilin-like_dom_sf"/>
</dbReference>
<evidence type="ECO:0000256" key="2">
    <source>
        <dbReference type="ARBA" id="ARBA00022801"/>
    </source>
</evidence>
<protein>
    <submittedName>
        <fullName evidence="5">Biotin-dependent carboxylase uncharacterized domain-containing protein</fullName>
    </submittedName>
</protein>
<keyword evidence="6" id="KW-1185">Reference proteome</keyword>
<organism evidence="5 6">
    <name type="scientific">Anoxynatronum buryatiense</name>
    <dbReference type="NCBI Taxonomy" id="489973"/>
    <lineage>
        <taxon>Bacteria</taxon>
        <taxon>Bacillati</taxon>
        <taxon>Bacillota</taxon>
        <taxon>Clostridia</taxon>
        <taxon>Eubacteriales</taxon>
        <taxon>Clostridiaceae</taxon>
        <taxon>Anoxynatronum</taxon>
    </lineage>
</organism>
<keyword evidence="2" id="KW-0378">Hydrolase</keyword>
<dbReference type="SMART" id="SM00797">
    <property type="entry name" value="AHS2"/>
    <property type="match status" value="1"/>
</dbReference>
<dbReference type="InterPro" id="IPR003778">
    <property type="entry name" value="CT_A_B"/>
</dbReference>
<evidence type="ECO:0000256" key="1">
    <source>
        <dbReference type="ARBA" id="ARBA00022741"/>
    </source>
</evidence>
<dbReference type="InterPro" id="IPR052708">
    <property type="entry name" value="PxpC"/>
</dbReference>
<sequence>MRELKIIKPGLLTTVQDAGRKGFQQYGVPVSGVMDHYAFEMANLLVGNDAAEAVLEATLLGPEIVFEADGLLAVTGGDLGAVFNGEPLPLWQAVPVTSGDKLAFKGIRSGCRCYIAISGGLQVPVIMGSRSTYTRGNLGGHQGRALKAGDNLSVGDSPLPAAALTQPAEKRQITPAYQYAKEITLRVVPGPQEDAFSTQGLETFYQQPYTVTNECDRMGYRLEGTPIAHEAGADIISDGIAMGAVQVPGHGMPIVMMADRQTTGGYTKIANVISADLPLMAQAKPGDILRFTKVTVEEAQHIWAARQQEMAAVKKALALNPREETPPAHENTPSAHENTPYRKELFRFRRGGRPYALVVEELEE</sequence>
<name>A0AA46AIU5_9CLOT</name>
<keyword evidence="3" id="KW-0067">ATP-binding</keyword>
<dbReference type="Gene3D" id="2.40.100.10">
    <property type="entry name" value="Cyclophilin-like"/>
    <property type="match status" value="1"/>
</dbReference>
<dbReference type="PANTHER" id="PTHR43309">
    <property type="entry name" value="5-OXOPROLINASE SUBUNIT C"/>
    <property type="match status" value="1"/>
</dbReference>
<evidence type="ECO:0000313" key="5">
    <source>
        <dbReference type="EMBL" id="SMP53481.1"/>
    </source>
</evidence>
<gene>
    <name evidence="5" type="ORF">SAMN06296020_10524</name>
</gene>
<keyword evidence="1" id="KW-0547">Nucleotide-binding</keyword>
<evidence type="ECO:0000256" key="3">
    <source>
        <dbReference type="ARBA" id="ARBA00022840"/>
    </source>
</evidence>
<comment type="caution">
    <text evidence="5">The sequence shown here is derived from an EMBL/GenBank/DDBJ whole genome shotgun (WGS) entry which is preliminary data.</text>
</comment>
<evidence type="ECO:0000313" key="6">
    <source>
        <dbReference type="Proteomes" id="UP001158066"/>
    </source>
</evidence>